<dbReference type="AlphaFoldDB" id="A0A7I7UPN7"/>
<keyword evidence="3" id="KW-1185">Reference proteome</keyword>
<dbReference type="Pfam" id="PF02470">
    <property type="entry name" value="MlaD"/>
    <property type="match status" value="1"/>
</dbReference>
<dbReference type="RefSeq" id="WP_235674662.1">
    <property type="nucleotide sequence ID" value="NZ_AP022599.1"/>
</dbReference>
<accession>A0A7I7UPN7</accession>
<dbReference type="Proteomes" id="UP000467252">
    <property type="component" value="Chromosome"/>
</dbReference>
<name>A0A7I7UPN7_MYCPV</name>
<protein>
    <recommendedName>
        <fullName evidence="1">Mce/MlaD domain-containing protein</fullName>
    </recommendedName>
</protein>
<dbReference type="EMBL" id="AP022599">
    <property type="protein sequence ID" value="BBY83422.1"/>
    <property type="molecule type" value="Genomic_DNA"/>
</dbReference>
<gene>
    <name evidence="2" type="ORF">MPUL_45800</name>
</gene>
<reference evidence="2 3" key="1">
    <citation type="journal article" date="2019" name="Emerg. Microbes Infect.">
        <title>Comprehensive subspecies identification of 175 nontuberculous mycobacteria species based on 7547 genomic profiles.</title>
        <authorList>
            <person name="Matsumoto Y."/>
            <person name="Kinjo T."/>
            <person name="Motooka D."/>
            <person name="Nabeya D."/>
            <person name="Jung N."/>
            <person name="Uechi K."/>
            <person name="Horii T."/>
            <person name="Iida T."/>
            <person name="Fujita J."/>
            <person name="Nakamura S."/>
        </authorList>
    </citation>
    <scope>NUCLEOTIDE SEQUENCE [LARGE SCALE GENOMIC DNA]</scope>
    <source>
        <strain evidence="2 3">JCM 6370</strain>
    </source>
</reference>
<evidence type="ECO:0000313" key="2">
    <source>
        <dbReference type="EMBL" id="BBY83422.1"/>
    </source>
</evidence>
<dbReference type="PANTHER" id="PTHR33371:SF4">
    <property type="entry name" value="INTERMEMBRANE PHOSPHOLIPID TRANSPORT SYSTEM BINDING PROTEIN MLAD"/>
    <property type="match status" value="1"/>
</dbReference>
<organism evidence="2 3">
    <name type="scientific">Mycolicibacterium pulveris</name>
    <name type="common">Mycobacterium pulveris</name>
    <dbReference type="NCBI Taxonomy" id="36813"/>
    <lineage>
        <taxon>Bacteria</taxon>
        <taxon>Bacillati</taxon>
        <taxon>Actinomycetota</taxon>
        <taxon>Actinomycetes</taxon>
        <taxon>Mycobacteriales</taxon>
        <taxon>Mycobacteriaceae</taxon>
        <taxon>Mycolicibacterium</taxon>
    </lineage>
</organism>
<proteinExistence type="predicted"/>
<dbReference type="InterPro" id="IPR003399">
    <property type="entry name" value="Mce/MlaD"/>
</dbReference>
<dbReference type="InterPro" id="IPR052336">
    <property type="entry name" value="MlaD_Phospholipid_Transporter"/>
</dbReference>
<feature type="domain" description="Mce/MlaD" evidence="1">
    <location>
        <begin position="2"/>
        <end position="67"/>
    </location>
</feature>
<evidence type="ECO:0000259" key="1">
    <source>
        <dbReference type="Pfam" id="PF02470"/>
    </source>
</evidence>
<evidence type="ECO:0000313" key="3">
    <source>
        <dbReference type="Proteomes" id="UP000467252"/>
    </source>
</evidence>
<sequence>MPDSVGLYVGNPVTHMGYPIGEVTAINPSTSSVQVEFTVGAQHAVPVDVKAVTRSTSILADRALELVGEFGAGPSLQPSECIPLARSSTPKSLSEVVGSAATFLNAVNPQDSTNLGGVVTGIDQALQNNGAKINQLLRTSSAVLDSPDQAIGDIGSIIANLAELTSTLDELREPLKEALLDAHVTTPDLATTVTGSNQIFVGIVPLISLIGDLEAELGEETQRTLDDMEVFIRKAAAHSTFFASLLKPGARIVDWLARHANDHEFNTIRYRPPLYRIPTKIDGLVVCGVMNASMPGSCADVAGTPYAVDVALLQYVLSEAARR</sequence>
<dbReference type="PANTHER" id="PTHR33371">
    <property type="entry name" value="INTERMEMBRANE PHOSPHOLIPID TRANSPORT SYSTEM BINDING PROTEIN MLAD-RELATED"/>
    <property type="match status" value="1"/>
</dbReference>